<evidence type="ECO:0000313" key="3">
    <source>
        <dbReference type="Proteomes" id="UP000515861"/>
    </source>
</evidence>
<sequence>MRWLLIVAILSLAGCSRDRRPLPPPRAPIPDFAAPAQSTLQCHADLRREGVSFRPLPDRAFGGGCTALGSVQLLEIGTPVSNLGAMTCPVARQFARWTRETVQPAARKWLGAQVVKIESMGTYSCRSLNGQAGAKLSEHGRANAVDIGAFQLANGRRLTVLAGWSGGDAHEQAFLRDVHRGGCNRFAIGLGPDANANHRDHLHFDLGTNGPYCR</sequence>
<protein>
    <submittedName>
        <fullName evidence="2">Extensin family protein</fullName>
    </submittedName>
</protein>
<evidence type="ECO:0000259" key="1">
    <source>
        <dbReference type="Pfam" id="PF06904"/>
    </source>
</evidence>
<dbReference type="RefSeq" id="WP_187479223.1">
    <property type="nucleotide sequence ID" value="NZ_CP060697.1"/>
</dbReference>
<feature type="domain" description="Extensin-like C-terminal" evidence="1">
    <location>
        <begin position="41"/>
        <end position="214"/>
    </location>
</feature>
<dbReference type="EMBL" id="CP060697">
    <property type="protein sequence ID" value="QNM82268.1"/>
    <property type="molecule type" value="Genomic_DNA"/>
</dbReference>
<dbReference type="Proteomes" id="UP000515861">
    <property type="component" value="Chromosome"/>
</dbReference>
<dbReference type="PROSITE" id="PS51257">
    <property type="entry name" value="PROKAR_LIPOPROTEIN"/>
    <property type="match status" value="1"/>
</dbReference>
<name>A0A7G9L0W9_9SPHN</name>
<evidence type="ECO:0000313" key="2">
    <source>
        <dbReference type="EMBL" id="QNM82268.1"/>
    </source>
</evidence>
<dbReference type="InterPro" id="IPR009683">
    <property type="entry name" value="Extensin-like_C"/>
</dbReference>
<organism evidence="2 3">
    <name type="scientific">Sphingomonas sabuli</name>
    <dbReference type="NCBI Taxonomy" id="2764186"/>
    <lineage>
        <taxon>Bacteria</taxon>
        <taxon>Pseudomonadati</taxon>
        <taxon>Pseudomonadota</taxon>
        <taxon>Alphaproteobacteria</taxon>
        <taxon>Sphingomonadales</taxon>
        <taxon>Sphingomonadaceae</taxon>
        <taxon>Sphingomonas</taxon>
    </lineage>
</organism>
<dbReference type="AlphaFoldDB" id="A0A7G9L0W9"/>
<reference evidence="2 3" key="1">
    <citation type="submission" date="2020-08" db="EMBL/GenBank/DDBJ databases">
        <title>Sphingomonas sp. sand1-3 16S ribosomal RNA gene Genome sequencing and assembly.</title>
        <authorList>
            <person name="Kang M."/>
        </authorList>
    </citation>
    <scope>NUCLEOTIDE SEQUENCE [LARGE SCALE GENOMIC DNA]</scope>
    <source>
        <strain evidence="3">sand1-3</strain>
    </source>
</reference>
<dbReference type="Pfam" id="PF06904">
    <property type="entry name" value="Extensin-like_C"/>
    <property type="match status" value="1"/>
</dbReference>
<keyword evidence="3" id="KW-1185">Reference proteome</keyword>
<gene>
    <name evidence="2" type="ORF">H8M03_09600</name>
</gene>
<dbReference type="KEGG" id="ssau:H8M03_09600"/>
<accession>A0A7G9L0W9</accession>
<proteinExistence type="predicted"/>